<name>A0AAD6QTJ7_9ROSI</name>
<feature type="region of interest" description="Disordered" evidence="1">
    <location>
        <begin position="56"/>
        <end position="78"/>
    </location>
</feature>
<sequence>MVAFTSHARFVHLQRITIQEHPVSRGDSNDKNYSNNNASSIIPSFFQAMLFDTKSQRHDSTDQKNNNGHVLECFNNEA</sequence>
<dbReference type="Proteomes" id="UP001164929">
    <property type="component" value="Chromosome 5"/>
</dbReference>
<gene>
    <name evidence="2" type="ORF">NC653_012990</name>
</gene>
<protein>
    <submittedName>
        <fullName evidence="2">Uncharacterized protein</fullName>
    </submittedName>
</protein>
<dbReference type="EMBL" id="JAQIZT010000005">
    <property type="protein sequence ID" value="KAJ6996253.1"/>
    <property type="molecule type" value="Genomic_DNA"/>
</dbReference>
<keyword evidence="3" id="KW-1185">Reference proteome</keyword>
<organism evidence="2 3">
    <name type="scientific">Populus alba x Populus x berolinensis</name>
    <dbReference type="NCBI Taxonomy" id="444605"/>
    <lineage>
        <taxon>Eukaryota</taxon>
        <taxon>Viridiplantae</taxon>
        <taxon>Streptophyta</taxon>
        <taxon>Embryophyta</taxon>
        <taxon>Tracheophyta</taxon>
        <taxon>Spermatophyta</taxon>
        <taxon>Magnoliopsida</taxon>
        <taxon>eudicotyledons</taxon>
        <taxon>Gunneridae</taxon>
        <taxon>Pentapetalae</taxon>
        <taxon>rosids</taxon>
        <taxon>fabids</taxon>
        <taxon>Malpighiales</taxon>
        <taxon>Salicaceae</taxon>
        <taxon>Saliceae</taxon>
        <taxon>Populus</taxon>
    </lineage>
</organism>
<dbReference type="AlphaFoldDB" id="A0AAD6QTJ7"/>
<accession>A0AAD6QTJ7</accession>
<comment type="caution">
    <text evidence="2">The sequence shown here is derived from an EMBL/GenBank/DDBJ whole genome shotgun (WGS) entry which is preliminary data.</text>
</comment>
<evidence type="ECO:0000313" key="3">
    <source>
        <dbReference type="Proteomes" id="UP001164929"/>
    </source>
</evidence>
<evidence type="ECO:0000313" key="2">
    <source>
        <dbReference type="EMBL" id="KAJ6996253.1"/>
    </source>
</evidence>
<evidence type="ECO:0000256" key="1">
    <source>
        <dbReference type="SAM" id="MobiDB-lite"/>
    </source>
</evidence>
<reference evidence="2" key="1">
    <citation type="journal article" date="2023" name="Mol. Ecol. Resour.">
        <title>Chromosome-level genome assembly of a triploid poplar Populus alba 'Berolinensis'.</title>
        <authorList>
            <person name="Chen S."/>
            <person name="Yu Y."/>
            <person name="Wang X."/>
            <person name="Wang S."/>
            <person name="Zhang T."/>
            <person name="Zhou Y."/>
            <person name="He R."/>
            <person name="Meng N."/>
            <person name="Wang Y."/>
            <person name="Liu W."/>
            <person name="Liu Z."/>
            <person name="Liu J."/>
            <person name="Guo Q."/>
            <person name="Huang H."/>
            <person name="Sederoff R.R."/>
            <person name="Wang G."/>
            <person name="Qu G."/>
            <person name="Chen S."/>
        </authorList>
    </citation>
    <scope>NUCLEOTIDE SEQUENCE</scope>
    <source>
        <strain evidence="2">SC-2020</strain>
    </source>
</reference>
<proteinExistence type="predicted"/>